<accession>S7PYD5</accession>
<keyword evidence="3" id="KW-1185">Reference proteome</keyword>
<dbReference type="Proteomes" id="UP000052978">
    <property type="component" value="Unassembled WGS sequence"/>
</dbReference>
<dbReference type="EMBL" id="KE164201">
    <property type="protein sequence ID" value="EPQ15953.1"/>
    <property type="molecule type" value="Genomic_DNA"/>
</dbReference>
<sequence length="208" mass="22866">MLNTGAAVTLTDHLERNCTTTDLAHTKQHSASLKWDTGPATIPEQDPTKSQPTLLRPNGANVGRLQAQPGNCGYGQSRLALLFLQETWGPGRQGRVGGTGKIGMQKRPRVRDPHDRDPEKGGTDGVAERPEREGKDPERGGDRDPERDRDPEGKVRDGGRRYTEGGRTEIERGIETQKEGGQGPRDAERDGADIEGADIEEGRKFRRR</sequence>
<feature type="region of interest" description="Disordered" evidence="1">
    <location>
        <begin position="23"/>
        <end position="67"/>
    </location>
</feature>
<organism evidence="2 3">
    <name type="scientific">Myotis brandtii</name>
    <name type="common">Brandt's bat</name>
    <dbReference type="NCBI Taxonomy" id="109478"/>
    <lineage>
        <taxon>Eukaryota</taxon>
        <taxon>Metazoa</taxon>
        <taxon>Chordata</taxon>
        <taxon>Craniata</taxon>
        <taxon>Vertebrata</taxon>
        <taxon>Euteleostomi</taxon>
        <taxon>Mammalia</taxon>
        <taxon>Eutheria</taxon>
        <taxon>Laurasiatheria</taxon>
        <taxon>Chiroptera</taxon>
        <taxon>Yangochiroptera</taxon>
        <taxon>Vespertilionidae</taxon>
        <taxon>Myotis</taxon>
    </lineage>
</organism>
<evidence type="ECO:0000256" key="1">
    <source>
        <dbReference type="SAM" id="MobiDB-lite"/>
    </source>
</evidence>
<name>S7PYD5_MYOBR</name>
<evidence type="ECO:0000313" key="2">
    <source>
        <dbReference type="EMBL" id="EPQ15953.1"/>
    </source>
</evidence>
<feature type="compositionally biased region" description="Gly residues" evidence="1">
    <location>
        <begin position="91"/>
        <end position="101"/>
    </location>
</feature>
<evidence type="ECO:0000313" key="3">
    <source>
        <dbReference type="Proteomes" id="UP000052978"/>
    </source>
</evidence>
<proteinExistence type="predicted"/>
<reference evidence="2 3" key="1">
    <citation type="journal article" date="2013" name="Nat. Commun.">
        <title>Genome analysis reveals insights into physiology and longevity of the Brandt's bat Myotis brandtii.</title>
        <authorList>
            <person name="Seim I."/>
            <person name="Fang X."/>
            <person name="Xiong Z."/>
            <person name="Lobanov A.V."/>
            <person name="Huang Z."/>
            <person name="Ma S."/>
            <person name="Feng Y."/>
            <person name="Turanov A.A."/>
            <person name="Zhu Y."/>
            <person name="Lenz T.L."/>
            <person name="Gerashchenko M.V."/>
            <person name="Fan D."/>
            <person name="Hee Yim S."/>
            <person name="Yao X."/>
            <person name="Jordan D."/>
            <person name="Xiong Y."/>
            <person name="Ma Y."/>
            <person name="Lyapunov A.N."/>
            <person name="Chen G."/>
            <person name="Kulakova O.I."/>
            <person name="Sun Y."/>
            <person name="Lee S.G."/>
            <person name="Bronson R.T."/>
            <person name="Moskalev A.A."/>
            <person name="Sunyaev S.R."/>
            <person name="Zhang G."/>
            <person name="Krogh A."/>
            <person name="Wang J."/>
            <person name="Gladyshev V.N."/>
        </authorList>
    </citation>
    <scope>NUCLEOTIDE SEQUENCE [LARGE SCALE GENOMIC DNA]</scope>
</reference>
<dbReference type="AlphaFoldDB" id="S7PYD5"/>
<protein>
    <submittedName>
        <fullName evidence="2">Uncharacterized protein</fullName>
    </submittedName>
</protein>
<gene>
    <name evidence="2" type="ORF">D623_10017603</name>
</gene>
<feature type="compositionally biased region" description="Basic and acidic residues" evidence="1">
    <location>
        <begin position="110"/>
        <end position="178"/>
    </location>
</feature>
<feature type="region of interest" description="Disordered" evidence="1">
    <location>
        <begin position="89"/>
        <end position="208"/>
    </location>
</feature>